<comment type="caution">
    <text evidence="7">The sequence shown here is derived from an EMBL/GenBank/DDBJ whole genome shotgun (WGS) entry which is preliminary data.</text>
</comment>
<dbReference type="Gene3D" id="1.10.1740.10">
    <property type="match status" value="1"/>
</dbReference>
<feature type="domain" description="RNA polymerase sigma-70 region 2" evidence="5">
    <location>
        <begin position="30"/>
        <end position="96"/>
    </location>
</feature>
<dbReference type="Gene3D" id="1.10.10.10">
    <property type="entry name" value="Winged helix-like DNA-binding domain superfamily/Winged helix DNA-binding domain"/>
    <property type="match status" value="1"/>
</dbReference>
<dbReference type="SUPFAM" id="SSF88946">
    <property type="entry name" value="Sigma2 domain of RNA polymerase sigma factors"/>
    <property type="match status" value="1"/>
</dbReference>
<comment type="similarity">
    <text evidence="1">Belongs to the sigma-70 factor family. ECF subfamily.</text>
</comment>
<sequence length="193" mass="22710">MISLESKKTHINQLIERCKLNDKNAQMLVYNSYYKAMFNTSFRILKDEFEAEDIMQEAFLTAFTKLDTFKGEVTFGAWLKRIVINKSLTQLKKNNRYDEVKMEVISNDSLDEEETNINYNSLDVKYVLRTIQQLKDNYRIVLNLNLIEGYDYEEIAQILNYTNENVRTTVSRAKKKLKQILLSETNKTQVYGG</sequence>
<gene>
    <name evidence="7" type="ORF">T190423A01A_60194</name>
</gene>
<organism evidence="7 8">
    <name type="scientific">Tenacibaculum polynesiense</name>
    <dbReference type="NCBI Taxonomy" id="3137857"/>
    <lineage>
        <taxon>Bacteria</taxon>
        <taxon>Pseudomonadati</taxon>
        <taxon>Bacteroidota</taxon>
        <taxon>Flavobacteriia</taxon>
        <taxon>Flavobacteriales</taxon>
        <taxon>Flavobacteriaceae</taxon>
        <taxon>Tenacibaculum</taxon>
    </lineage>
</organism>
<dbReference type="Pfam" id="PF08281">
    <property type="entry name" value="Sigma70_r4_2"/>
    <property type="match status" value="1"/>
</dbReference>
<evidence type="ECO:0000256" key="4">
    <source>
        <dbReference type="ARBA" id="ARBA00023163"/>
    </source>
</evidence>
<dbReference type="Proteomes" id="UP001497527">
    <property type="component" value="Unassembled WGS sequence"/>
</dbReference>
<dbReference type="NCBIfam" id="TIGR02937">
    <property type="entry name" value="sigma70-ECF"/>
    <property type="match status" value="1"/>
</dbReference>
<protein>
    <submittedName>
        <fullName evidence="7">RNA polymerase sigma-70 factor, ECF subfamily</fullName>
    </submittedName>
</protein>
<dbReference type="RefSeq" id="WP_348718538.1">
    <property type="nucleotide sequence ID" value="NZ_CAXJIO010000015.1"/>
</dbReference>
<keyword evidence="2" id="KW-0805">Transcription regulation</keyword>
<keyword evidence="3" id="KW-0731">Sigma factor</keyword>
<dbReference type="PANTHER" id="PTHR43133">
    <property type="entry name" value="RNA POLYMERASE ECF-TYPE SIGMA FACTO"/>
    <property type="match status" value="1"/>
</dbReference>
<keyword evidence="8" id="KW-1185">Reference proteome</keyword>
<accession>A0ABM9PFL6</accession>
<name>A0ABM9PFL6_9FLAO</name>
<dbReference type="InterPro" id="IPR013324">
    <property type="entry name" value="RNA_pol_sigma_r3/r4-like"/>
</dbReference>
<dbReference type="InterPro" id="IPR013325">
    <property type="entry name" value="RNA_pol_sigma_r2"/>
</dbReference>
<dbReference type="SUPFAM" id="SSF88659">
    <property type="entry name" value="Sigma3 and sigma4 domains of RNA polymerase sigma factors"/>
    <property type="match status" value="1"/>
</dbReference>
<evidence type="ECO:0000313" key="7">
    <source>
        <dbReference type="EMBL" id="CAL2104257.1"/>
    </source>
</evidence>
<dbReference type="InterPro" id="IPR014284">
    <property type="entry name" value="RNA_pol_sigma-70_dom"/>
</dbReference>
<dbReference type="CDD" id="cd06171">
    <property type="entry name" value="Sigma70_r4"/>
    <property type="match status" value="1"/>
</dbReference>
<evidence type="ECO:0000259" key="6">
    <source>
        <dbReference type="Pfam" id="PF08281"/>
    </source>
</evidence>
<proteinExistence type="inferred from homology"/>
<dbReference type="EMBL" id="CAXJIO010000015">
    <property type="protein sequence ID" value="CAL2104257.1"/>
    <property type="molecule type" value="Genomic_DNA"/>
</dbReference>
<dbReference type="PANTHER" id="PTHR43133:SF51">
    <property type="entry name" value="RNA POLYMERASE SIGMA FACTOR"/>
    <property type="match status" value="1"/>
</dbReference>
<evidence type="ECO:0000256" key="2">
    <source>
        <dbReference type="ARBA" id="ARBA00023015"/>
    </source>
</evidence>
<reference evidence="7 8" key="1">
    <citation type="submission" date="2024-05" db="EMBL/GenBank/DDBJ databases">
        <authorList>
            <person name="Duchaud E."/>
        </authorList>
    </citation>
    <scope>NUCLEOTIDE SEQUENCE [LARGE SCALE GENOMIC DNA]</scope>
    <source>
        <strain evidence="7">Ena-SAMPLE-TAB-13-05-2024-13:56:06:370-140308</strain>
    </source>
</reference>
<dbReference type="InterPro" id="IPR036388">
    <property type="entry name" value="WH-like_DNA-bd_sf"/>
</dbReference>
<evidence type="ECO:0000256" key="1">
    <source>
        <dbReference type="ARBA" id="ARBA00010641"/>
    </source>
</evidence>
<evidence type="ECO:0000313" key="8">
    <source>
        <dbReference type="Proteomes" id="UP001497527"/>
    </source>
</evidence>
<dbReference type="InterPro" id="IPR007627">
    <property type="entry name" value="RNA_pol_sigma70_r2"/>
</dbReference>
<feature type="domain" description="RNA polymerase sigma factor 70 region 4 type 2" evidence="6">
    <location>
        <begin position="127"/>
        <end position="177"/>
    </location>
</feature>
<dbReference type="Pfam" id="PF04542">
    <property type="entry name" value="Sigma70_r2"/>
    <property type="match status" value="1"/>
</dbReference>
<evidence type="ECO:0000256" key="3">
    <source>
        <dbReference type="ARBA" id="ARBA00023082"/>
    </source>
</evidence>
<keyword evidence="4" id="KW-0804">Transcription</keyword>
<evidence type="ECO:0000259" key="5">
    <source>
        <dbReference type="Pfam" id="PF04542"/>
    </source>
</evidence>
<dbReference type="InterPro" id="IPR039425">
    <property type="entry name" value="RNA_pol_sigma-70-like"/>
</dbReference>
<dbReference type="InterPro" id="IPR013249">
    <property type="entry name" value="RNA_pol_sigma70_r4_t2"/>
</dbReference>